<accession>A0A2J6Q5E1</accession>
<proteinExistence type="predicted"/>
<feature type="compositionally biased region" description="Acidic residues" evidence="2">
    <location>
        <begin position="1085"/>
        <end position="1094"/>
    </location>
</feature>
<feature type="compositionally biased region" description="Polar residues" evidence="2">
    <location>
        <begin position="30"/>
        <end position="45"/>
    </location>
</feature>
<feature type="compositionally biased region" description="Basic and acidic residues" evidence="2">
    <location>
        <begin position="1139"/>
        <end position="1157"/>
    </location>
</feature>
<organism evidence="3 4">
    <name type="scientific">Hyaloscypha hepaticicola</name>
    <dbReference type="NCBI Taxonomy" id="2082293"/>
    <lineage>
        <taxon>Eukaryota</taxon>
        <taxon>Fungi</taxon>
        <taxon>Dikarya</taxon>
        <taxon>Ascomycota</taxon>
        <taxon>Pezizomycotina</taxon>
        <taxon>Leotiomycetes</taxon>
        <taxon>Helotiales</taxon>
        <taxon>Hyaloscyphaceae</taxon>
        <taxon>Hyaloscypha</taxon>
    </lineage>
</organism>
<keyword evidence="4" id="KW-1185">Reference proteome</keyword>
<evidence type="ECO:0000313" key="4">
    <source>
        <dbReference type="Proteomes" id="UP000235672"/>
    </source>
</evidence>
<gene>
    <name evidence="3" type="ORF">NA56DRAFT_626137</name>
</gene>
<evidence type="ECO:0000256" key="2">
    <source>
        <dbReference type="SAM" id="MobiDB-lite"/>
    </source>
</evidence>
<feature type="compositionally biased region" description="Basic and acidic residues" evidence="2">
    <location>
        <begin position="1203"/>
        <end position="1228"/>
    </location>
</feature>
<feature type="compositionally biased region" description="Basic and acidic residues" evidence="2">
    <location>
        <begin position="1113"/>
        <end position="1122"/>
    </location>
</feature>
<feature type="region of interest" description="Disordered" evidence="2">
    <location>
        <begin position="671"/>
        <end position="699"/>
    </location>
</feature>
<feature type="region of interest" description="Disordered" evidence="2">
    <location>
        <begin position="1"/>
        <end position="45"/>
    </location>
</feature>
<name>A0A2J6Q5E1_9HELO</name>
<dbReference type="STRING" id="1745343.A0A2J6Q5E1"/>
<evidence type="ECO:0000256" key="1">
    <source>
        <dbReference type="SAM" id="Coils"/>
    </source>
</evidence>
<evidence type="ECO:0000313" key="3">
    <source>
        <dbReference type="EMBL" id="PMD21498.1"/>
    </source>
</evidence>
<protein>
    <submittedName>
        <fullName evidence="3">Uncharacterized protein</fullName>
    </submittedName>
</protein>
<dbReference type="Proteomes" id="UP000235672">
    <property type="component" value="Unassembled WGS sequence"/>
</dbReference>
<feature type="coiled-coil region" evidence="1">
    <location>
        <begin position="377"/>
        <end position="404"/>
    </location>
</feature>
<feature type="compositionally biased region" description="Basic and acidic residues" evidence="2">
    <location>
        <begin position="1246"/>
        <end position="1273"/>
    </location>
</feature>
<feature type="compositionally biased region" description="Acidic residues" evidence="2">
    <location>
        <begin position="1191"/>
        <end position="1200"/>
    </location>
</feature>
<feature type="compositionally biased region" description="Low complexity" evidence="2">
    <location>
        <begin position="1236"/>
        <end position="1245"/>
    </location>
</feature>
<feature type="compositionally biased region" description="Basic and acidic residues" evidence="2">
    <location>
        <begin position="1284"/>
        <end position="1297"/>
    </location>
</feature>
<feature type="region of interest" description="Disordered" evidence="2">
    <location>
        <begin position="1015"/>
        <end position="1042"/>
    </location>
</feature>
<sequence>MAPPPTRTPSRPPITSRIRSSFEKRRRNSNEPQSPNYTNGTSPFFTQDAESLRKAIDEAISSETFQNAIAANLAKLIKPSIKSALDTIQPVVEAVYNHEVLLRKTNHSVENILERLEVNTDAHGHQRESRAIRTPSPSQDFAQFRRLLDESNARTAAALSELSSSVEASNGKITEALQGISSIQAALGPTKENVDGLKVFSEQSTTTAAVMQAQLDQLQADVGQVIDAIGADLGKNVKALHEKAATWDSSILSSHTTKLDALATDLGALKGHSDTMEKIEALSTELTGLKGSVEAGISSNNASFTSLGSQITNVLSTIEGHTNTLGEIKDKAADPEILAALQQSNNSHASHTAALSEIKERSLSAAPAPVSVPEGGNAEATAALQDLKADLASLKENIAAGLTANNENVTGLGTKIDSVLSTVEAHKASDASPEILAAVQQSNESHASHSAVLEELKSRGAEPAPAAESGNLVALEAQVGSIASVLDAHTAALDEIKTAGSSHAAALDEVKSISSAPTATRSIGETPPPADNSNLAALEAQVAAIVATLESHTAVLDHIKASSDSTSAEVVPSSKNEALEGHFSTIVETLDAHTNLLNEIKDDVSAEILTTLHELGQSQAHHSDMLAEIREADVSDEILTLLHAHGESQAGHGATLGQIHEGVQALQESHAAHGAALDEIKSRSVEPAPATKGSNDGALEAKIDGIASTLESHKATLASIQESHASHAEAHASHTAALTELKAIQSATAPDASRPESPDIVGLETQLNNIITALERQTATLSSLRDSASDKSILEATLESHDLLTSHTALLNTIKEKSSHDDILSNLTDLKALVQESKSGIDEHSNLVRDLRSDTKETHSSLKSAIAGLALGGAAGAGAGALVGHESDKSLAEILFEVKAVKEKVDLVVSQIEINHTTITTCITTLSDELKAEIDATGTQITESITTMDATLKEIDLRPITSSVEQTGQVVKDLSSQIDNLESHIQDNTSKVNEIHQGVHLNDTGISQLREHAGTREVVSEPVPEGMWFGSGSGSPSAKRLPNPFEYSIRPAAPTEAAPEYEAAHEVAEEEPELEPPLEQHEQEPEAEPVEEATEAASEHESAHKVPVAEPVVEDHEPKPEPEPEPELANEPTEPTLEPEAHELSEPQPVLEHHELEVEPAEEAIEAVPEHESAHEVAEPEPVLEHHEQEAEAEPTEEPTEITPEHESAHEAAESEPVVEHQEPKPEPEPEPEPANEPADTAPEPETSHDLPEAKPLEEHHAPLESIHSHEAADESDLPAASHTEPEPHQVDPEEED</sequence>
<feature type="region of interest" description="Disordered" evidence="2">
    <location>
        <begin position="1055"/>
        <end position="1297"/>
    </location>
</feature>
<feature type="compositionally biased region" description="Low complexity" evidence="2">
    <location>
        <begin position="1129"/>
        <end position="1138"/>
    </location>
</feature>
<reference evidence="3 4" key="1">
    <citation type="submission" date="2016-05" db="EMBL/GenBank/DDBJ databases">
        <title>A degradative enzymes factory behind the ericoid mycorrhizal symbiosis.</title>
        <authorList>
            <consortium name="DOE Joint Genome Institute"/>
            <person name="Martino E."/>
            <person name="Morin E."/>
            <person name="Grelet G."/>
            <person name="Kuo A."/>
            <person name="Kohler A."/>
            <person name="Daghino S."/>
            <person name="Barry K."/>
            <person name="Choi C."/>
            <person name="Cichocki N."/>
            <person name="Clum A."/>
            <person name="Copeland A."/>
            <person name="Hainaut M."/>
            <person name="Haridas S."/>
            <person name="Labutti K."/>
            <person name="Lindquist E."/>
            <person name="Lipzen A."/>
            <person name="Khouja H.-R."/>
            <person name="Murat C."/>
            <person name="Ohm R."/>
            <person name="Olson A."/>
            <person name="Spatafora J."/>
            <person name="Veneault-Fourrey C."/>
            <person name="Henrissat B."/>
            <person name="Grigoriev I."/>
            <person name="Martin F."/>
            <person name="Perotto S."/>
        </authorList>
    </citation>
    <scope>NUCLEOTIDE SEQUENCE [LARGE SCALE GENOMIC DNA]</scope>
    <source>
        <strain evidence="3 4">UAMH 7357</strain>
    </source>
</reference>
<feature type="compositionally biased region" description="Pro residues" evidence="2">
    <location>
        <begin position="1"/>
        <end position="12"/>
    </location>
</feature>
<keyword evidence="1" id="KW-0175">Coiled coil</keyword>
<feature type="compositionally biased region" description="Basic and acidic residues" evidence="2">
    <location>
        <begin position="1168"/>
        <end position="1190"/>
    </location>
</feature>
<dbReference type="EMBL" id="KZ613481">
    <property type="protein sequence ID" value="PMD21498.1"/>
    <property type="molecule type" value="Genomic_DNA"/>
</dbReference>
<dbReference type="OrthoDB" id="3563205at2759"/>